<comment type="caution">
    <text evidence="8">The sequence shown here is derived from an EMBL/GenBank/DDBJ whole genome shotgun (WGS) entry which is preliminary data.</text>
</comment>
<accession>A0A8K0WW01</accession>
<dbReference type="GO" id="GO:0000930">
    <property type="term" value="C:gamma-tubulin complex"/>
    <property type="evidence" value="ECO:0007669"/>
    <property type="project" value="TreeGrafter"/>
</dbReference>
<comment type="subcellular location">
    <subcellularLocation>
        <location evidence="5">Cytoplasm</location>
        <location evidence="5">Cytoskeleton</location>
        <location evidence="5">Microtubule organizing center</location>
    </subcellularLocation>
</comment>
<evidence type="ECO:0000259" key="7">
    <source>
        <dbReference type="Pfam" id="PF17681"/>
    </source>
</evidence>
<dbReference type="Proteomes" id="UP000813444">
    <property type="component" value="Unassembled WGS sequence"/>
</dbReference>
<keyword evidence="9" id="KW-1185">Reference proteome</keyword>
<keyword evidence="3 5" id="KW-0493">Microtubule</keyword>
<evidence type="ECO:0000256" key="2">
    <source>
        <dbReference type="ARBA" id="ARBA00022490"/>
    </source>
</evidence>
<dbReference type="FunFam" id="1.20.120.1900:FF:000013">
    <property type="entry name" value="Spindle pole body component"/>
    <property type="match status" value="1"/>
</dbReference>
<name>A0A8K0WW01_9HYPO</name>
<dbReference type="GO" id="GO:0000922">
    <property type="term" value="C:spindle pole"/>
    <property type="evidence" value="ECO:0007669"/>
    <property type="project" value="InterPro"/>
</dbReference>
<dbReference type="GO" id="GO:0007020">
    <property type="term" value="P:microtubule nucleation"/>
    <property type="evidence" value="ECO:0007669"/>
    <property type="project" value="InterPro"/>
</dbReference>
<organism evidence="8 9">
    <name type="scientific">Stachybotrys elegans</name>
    <dbReference type="NCBI Taxonomy" id="80388"/>
    <lineage>
        <taxon>Eukaryota</taxon>
        <taxon>Fungi</taxon>
        <taxon>Dikarya</taxon>
        <taxon>Ascomycota</taxon>
        <taxon>Pezizomycotina</taxon>
        <taxon>Sordariomycetes</taxon>
        <taxon>Hypocreomycetidae</taxon>
        <taxon>Hypocreales</taxon>
        <taxon>Stachybotryaceae</taxon>
        <taxon>Stachybotrys</taxon>
    </lineage>
</organism>
<dbReference type="OrthoDB" id="775571at2759"/>
<dbReference type="GO" id="GO:0051011">
    <property type="term" value="F:microtubule minus-end binding"/>
    <property type="evidence" value="ECO:0007669"/>
    <property type="project" value="TreeGrafter"/>
</dbReference>
<sequence>MAENEAEPHVFALPEFWQMSQWPDQLDHPSSTSSSPFFSRDLERALQGAGSGLVALAHPKIPDDGFFKQPTGLLEYEPENVEDADPSPSGPPSDIDGGFFADVWMDLDESLTQPPTLQTWEAFLTRTTTIYQPLLISEAGPAAFDALLSSDVDPLKLKESDIPVVQNAAYFSSLLALALGRESILYTKRDQSTAFQPVLPQMRISGYSRHVLRGLEKQCLSCGSAFHELRSFVQSTYAKQSTRCRIAFASSIDQVLRIVQEHLLARGKLPRSLLQLQSIVTAMKDILAPFRVLASQISRRMTDEHLISLVFDQASVAEHSENFIQEIMREILQKVSRPWTEFVEEWIGTRREEGVPLSKSDVGQRKGFIKVGTYVYVDDNGEEVEEVDFQLDQAHIPEFFPDELTESIFETGRNLRFIRTSHPEHALARPDTIVSCRPPSTSWLYDWDGISQLEGRLAEYRDNLLASIHQIKHANQSMRHSDIPAQSDCAYRLDMFGSGQGDIESKLLASIDHFNQPAATSTSDDSLARVVRQRLSGGYVPANRHTNSTPHWSLLPNLSFGSIVTAQARIVNRESLKLLFRSHDLRDHLRLQHDFHLLGNGNFCSRLSHALFDPDLETAERQVGVARQGGIMGLRLGGRETWPPASSELRLALMGVLAEAYYSQKGLGAEEMPSAWSTSSDLPGDLSFSVRDLSEDEINKCMNVDSLEALDFLRLSYKAPPELASVITPRILIQYDRIFKHLLRVLRMLYVVNQLSRDLNSRSTQWHDPSIPSYRFGIEARHFVNSVSTYFMDTGVGVPWQEFESKIDEVEAQLEQSATGDALDQSISPRVVELHHTNAVERVSTILFLRKRQQPVLKLLEDIFGIILVFAKYSRLRAQGRNADKGSREPSELYKRFKQKVQVFVTVCRGLTEKNQLGPKKGAAKGVVGSDGMGDDSTVAQLLLKLDMLDYYSKR</sequence>
<dbReference type="GO" id="GO:0000278">
    <property type="term" value="P:mitotic cell cycle"/>
    <property type="evidence" value="ECO:0007669"/>
    <property type="project" value="TreeGrafter"/>
</dbReference>
<protein>
    <recommendedName>
        <fullName evidence="5">Spindle pole body component</fullName>
    </recommendedName>
</protein>
<dbReference type="InterPro" id="IPR042241">
    <property type="entry name" value="GCP_C_sf"/>
</dbReference>
<dbReference type="GO" id="GO:0051321">
    <property type="term" value="P:meiotic cell cycle"/>
    <property type="evidence" value="ECO:0007669"/>
    <property type="project" value="TreeGrafter"/>
</dbReference>
<dbReference type="EMBL" id="JAGPNK010000001">
    <property type="protein sequence ID" value="KAH7328152.1"/>
    <property type="molecule type" value="Genomic_DNA"/>
</dbReference>
<feature type="domain" description="Gamma tubulin complex component protein N-terminal" evidence="7">
    <location>
        <begin position="173"/>
        <end position="443"/>
    </location>
</feature>
<keyword evidence="4 5" id="KW-0206">Cytoskeleton</keyword>
<dbReference type="PANTHER" id="PTHR19302">
    <property type="entry name" value="GAMMA TUBULIN COMPLEX PROTEIN"/>
    <property type="match status" value="1"/>
</dbReference>
<evidence type="ECO:0000313" key="9">
    <source>
        <dbReference type="Proteomes" id="UP000813444"/>
    </source>
</evidence>
<dbReference type="InterPro" id="IPR041470">
    <property type="entry name" value="GCP_N"/>
</dbReference>
<dbReference type="InterPro" id="IPR040457">
    <property type="entry name" value="GCP_C"/>
</dbReference>
<dbReference type="AlphaFoldDB" id="A0A8K0WW01"/>
<dbReference type="GO" id="GO:0051225">
    <property type="term" value="P:spindle assembly"/>
    <property type="evidence" value="ECO:0007669"/>
    <property type="project" value="TreeGrafter"/>
</dbReference>
<evidence type="ECO:0000256" key="3">
    <source>
        <dbReference type="ARBA" id="ARBA00022701"/>
    </source>
</evidence>
<dbReference type="InterPro" id="IPR007259">
    <property type="entry name" value="GCP"/>
</dbReference>
<proteinExistence type="inferred from homology"/>
<evidence type="ECO:0000256" key="1">
    <source>
        <dbReference type="ARBA" id="ARBA00010337"/>
    </source>
</evidence>
<dbReference type="GO" id="GO:0005816">
    <property type="term" value="C:spindle pole body"/>
    <property type="evidence" value="ECO:0007669"/>
    <property type="project" value="UniProtKB-ARBA"/>
</dbReference>
<evidence type="ECO:0000313" key="8">
    <source>
        <dbReference type="EMBL" id="KAH7328152.1"/>
    </source>
</evidence>
<gene>
    <name evidence="8" type="ORF">B0I35DRAFT_472898</name>
</gene>
<keyword evidence="2 5" id="KW-0963">Cytoplasm</keyword>
<reference evidence="8" key="1">
    <citation type="journal article" date="2021" name="Nat. Commun.">
        <title>Genetic determinants of endophytism in the Arabidopsis root mycobiome.</title>
        <authorList>
            <person name="Mesny F."/>
            <person name="Miyauchi S."/>
            <person name="Thiergart T."/>
            <person name="Pickel B."/>
            <person name="Atanasova L."/>
            <person name="Karlsson M."/>
            <person name="Huettel B."/>
            <person name="Barry K.W."/>
            <person name="Haridas S."/>
            <person name="Chen C."/>
            <person name="Bauer D."/>
            <person name="Andreopoulos W."/>
            <person name="Pangilinan J."/>
            <person name="LaButti K."/>
            <person name="Riley R."/>
            <person name="Lipzen A."/>
            <person name="Clum A."/>
            <person name="Drula E."/>
            <person name="Henrissat B."/>
            <person name="Kohler A."/>
            <person name="Grigoriev I.V."/>
            <person name="Martin F.M."/>
            <person name="Hacquard S."/>
        </authorList>
    </citation>
    <scope>NUCLEOTIDE SEQUENCE</scope>
    <source>
        <strain evidence="8">MPI-CAGE-CH-0235</strain>
    </source>
</reference>
<dbReference type="GO" id="GO:0005874">
    <property type="term" value="C:microtubule"/>
    <property type="evidence" value="ECO:0007669"/>
    <property type="project" value="UniProtKB-KW"/>
</dbReference>
<evidence type="ECO:0000256" key="4">
    <source>
        <dbReference type="ARBA" id="ARBA00023212"/>
    </source>
</evidence>
<dbReference type="PANTHER" id="PTHR19302:SF70">
    <property type="entry name" value="GAMMA-TUBULIN COMPLEX COMPONENT 6"/>
    <property type="match status" value="1"/>
</dbReference>
<comment type="similarity">
    <text evidence="1 5">Belongs to the TUBGCP family.</text>
</comment>
<evidence type="ECO:0000259" key="6">
    <source>
        <dbReference type="Pfam" id="PF04130"/>
    </source>
</evidence>
<dbReference type="Pfam" id="PF04130">
    <property type="entry name" value="GCP_C_terminal"/>
    <property type="match status" value="1"/>
</dbReference>
<dbReference type="Pfam" id="PF17681">
    <property type="entry name" value="GCP_N_terminal"/>
    <property type="match status" value="1"/>
</dbReference>
<dbReference type="Gene3D" id="1.20.120.1900">
    <property type="entry name" value="Gamma-tubulin complex, C-terminal domain"/>
    <property type="match status" value="1"/>
</dbReference>
<dbReference type="GO" id="GO:0043015">
    <property type="term" value="F:gamma-tubulin binding"/>
    <property type="evidence" value="ECO:0007669"/>
    <property type="project" value="InterPro"/>
</dbReference>
<evidence type="ECO:0000256" key="5">
    <source>
        <dbReference type="RuleBase" id="RU363050"/>
    </source>
</evidence>
<feature type="domain" description="Gamma tubulin complex component C-terminal" evidence="6">
    <location>
        <begin position="585"/>
        <end position="952"/>
    </location>
</feature>
<dbReference type="GO" id="GO:0031122">
    <property type="term" value="P:cytoplasmic microtubule organization"/>
    <property type="evidence" value="ECO:0007669"/>
    <property type="project" value="TreeGrafter"/>
</dbReference>